<reference evidence="4" key="1">
    <citation type="submission" date="2020-12" db="EMBL/GenBank/DDBJ databases">
        <title>Genome public.</title>
        <authorList>
            <person name="Sun Q."/>
        </authorList>
    </citation>
    <scope>NUCLEOTIDE SEQUENCE</scope>
    <source>
        <strain evidence="4">CCM 8863</strain>
    </source>
</reference>
<dbReference type="Pfam" id="PF10517">
    <property type="entry name" value="DM13"/>
    <property type="match status" value="1"/>
</dbReference>
<evidence type="ECO:0000256" key="1">
    <source>
        <dbReference type="SAM" id="Phobius"/>
    </source>
</evidence>
<evidence type="ECO:0000256" key="2">
    <source>
        <dbReference type="SAM" id="SignalP"/>
    </source>
</evidence>
<dbReference type="AlphaFoldDB" id="A0A934M725"/>
<keyword evidence="1" id="KW-0472">Membrane</keyword>
<organism evidence="4 5">
    <name type="scientific">Corynebacterium meridianum</name>
    <dbReference type="NCBI Taxonomy" id="2765363"/>
    <lineage>
        <taxon>Bacteria</taxon>
        <taxon>Bacillati</taxon>
        <taxon>Actinomycetota</taxon>
        <taxon>Actinomycetes</taxon>
        <taxon>Mycobacteriales</taxon>
        <taxon>Corynebacteriaceae</taxon>
        <taxon>Corynebacterium</taxon>
    </lineage>
</organism>
<gene>
    <name evidence="4" type="ORF">JDV75_04955</name>
</gene>
<keyword evidence="1" id="KW-1133">Transmembrane helix</keyword>
<evidence type="ECO:0000259" key="3">
    <source>
        <dbReference type="PROSITE" id="PS51549"/>
    </source>
</evidence>
<keyword evidence="1" id="KW-0812">Transmembrane</keyword>
<dbReference type="EMBL" id="JAEIOS010000011">
    <property type="protein sequence ID" value="MBI8989107.1"/>
    <property type="molecule type" value="Genomic_DNA"/>
</dbReference>
<keyword evidence="2" id="KW-0732">Signal</keyword>
<keyword evidence="5" id="KW-1185">Reference proteome</keyword>
<sequence>MNNIHRIFTGAVAVTILTGAVATAPAAFGADNSSSMSTGMTTVQKFTPLLSGMFESVGDHEVSGEAVVVSHGDGTRALHLKGFSSDRGPDLKVVLASVKGDATELTPEQYVDLGPLKSLTGDQIYTISPEVILDEVASVVIWCDEFDVAFGTAELKTGAEAPLSTSVEGSSGTTGTGSLGDMLGKLFKSGNLTSVLGVSAVIALIAGIIHYFQAMMPR</sequence>
<dbReference type="RefSeq" id="WP_198738123.1">
    <property type="nucleotide sequence ID" value="NZ_JAEIOS010000011.1"/>
</dbReference>
<dbReference type="Proteomes" id="UP000645966">
    <property type="component" value="Unassembled WGS sequence"/>
</dbReference>
<name>A0A934M725_9CORY</name>
<evidence type="ECO:0000313" key="4">
    <source>
        <dbReference type="EMBL" id="MBI8989107.1"/>
    </source>
</evidence>
<dbReference type="PROSITE" id="PS51549">
    <property type="entry name" value="DM13"/>
    <property type="match status" value="1"/>
</dbReference>
<protein>
    <submittedName>
        <fullName evidence="4">DM13 domain-containing protein</fullName>
    </submittedName>
</protein>
<feature type="domain" description="DM13" evidence="3">
    <location>
        <begin position="52"/>
        <end position="156"/>
    </location>
</feature>
<comment type="caution">
    <text evidence="4">The sequence shown here is derived from an EMBL/GenBank/DDBJ whole genome shotgun (WGS) entry which is preliminary data.</text>
</comment>
<dbReference type="InterPro" id="IPR019545">
    <property type="entry name" value="DM13_domain"/>
</dbReference>
<feature type="chain" id="PRO_5037552161" evidence="2">
    <location>
        <begin position="30"/>
        <end position="218"/>
    </location>
</feature>
<evidence type="ECO:0000313" key="5">
    <source>
        <dbReference type="Proteomes" id="UP000645966"/>
    </source>
</evidence>
<feature type="signal peptide" evidence="2">
    <location>
        <begin position="1"/>
        <end position="29"/>
    </location>
</feature>
<proteinExistence type="predicted"/>
<feature type="transmembrane region" description="Helical" evidence="1">
    <location>
        <begin position="192"/>
        <end position="212"/>
    </location>
</feature>
<accession>A0A934M725</accession>